<organism evidence="1">
    <name type="scientific">Phytophthora nicotianae</name>
    <name type="common">Potato buckeye rot agent</name>
    <name type="synonym">Phytophthora parasitica</name>
    <dbReference type="NCBI Taxonomy" id="4792"/>
    <lineage>
        <taxon>Eukaryota</taxon>
        <taxon>Sar</taxon>
        <taxon>Stramenopiles</taxon>
        <taxon>Oomycota</taxon>
        <taxon>Peronosporomycetes</taxon>
        <taxon>Peronosporales</taxon>
        <taxon>Peronosporaceae</taxon>
        <taxon>Phytophthora</taxon>
    </lineage>
</organism>
<dbReference type="EMBL" id="KI689385">
    <property type="protein sequence ID" value="ETK73170.1"/>
    <property type="molecule type" value="Genomic_DNA"/>
</dbReference>
<dbReference type="VEuPathDB" id="FungiDB:PPTG_04411"/>
<accession>W2FSW5</accession>
<gene>
    <name evidence="1" type="ORF">L915_19868</name>
</gene>
<evidence type="ECO:0000313" key="1">
    <source>
        <dbReference type="EMBL" id="ETK73170.1"/>
    </source>
</evidence>
<reference evidence="1" key="1">
    <citation type="submission" date="2013-11" db="EMBL/GenBank/DDBJ databases">
        <title>The Genome Sequence of Phytophthora parasitica CJ02B3.</title>
        <authorList>
            <consortium name="The Broad Institute Genomics Platform"/>
            <person name="Russ C."/>
            <person name="Tyler B."/>
            <person name="Panabieres F."/>
            <person name="Shan W."/>
            <person name="Tripathy S."/>
            <person name="Grunwald N."/>
            <person name="Machado M."/>
            <person name="Johnson C.S."/>
            <person name="Arredondo F."/>
            <person name="Hong C."/>
            <person name="Coffey M."/>
            <person name="Young S.K."/>
            <person name="Zeng Q."/>
            <person name="Gargeya S."/>
            <person name="Fitzgerald M."/>
            <person name="Abouelleil A."/>
            <person name="Alvarado L."/>
            <person name="Chapman S.B."/>
            <person name="Gainer-Dewar J."/>
            <person name="Goldberg J."/>
            <person name="Griggs A."/>
            <person name="Gujja S."/>
            <person name="Hansen M."/>
            <person name="Howarth C."/>
            <person name="Imamovic A."/>
            <person name="Ireland A."/>
            <person name="Larimer J."/>
            <person name="McCowan C."/>
            <person name="Murphy C."/>
            <person name="Pearson M."/>
            <person name="Poon T.W."/>
            <person name="Priest M."/>
            <person name="Roberts A."/>
            <person name="Saif S."/>
            <person name="Shea T."/>
            <person name="Sykes S."/>
            <person name="Wortman J."/>
            <person name="Nusbaum C."/>
            <person name="Birren B."/>
        </authorList>
    </citation>
    <scope>NUCLEOTIDE SEQUENCE [LARGE SCALE GENOMIC DNA]</scope>
    <source>
        <strain evidence="1">CJ02B3</strain>
    </source>
</reference>
<protein>
    <submittedName>
        <fullName evidence="1">Uncharacterized protein</fullName>
    </submittedName>
</protein>
<dbReference type="Proteomes" id="UP000053236">
    <property type="component" value="Unassembled WGS sequence"/>
</dbReference>
<dbReference type="AlphaFoldDB" id="W2FSW5"/>
<feature type="non-terminal residue" evidence="1">
    <location>
        <position position="1"/>
    </location>
</feature>
<proteinExistence type="predicted"/>
<sequence>FCQQKTNALNTTNVDGEPKKVQTKNLEAIQAKWDFVHTETMGIYFLLDHTKKVSDFVDADLADSIETLKTLAVRLGIISTEAEKKSPR</sequence>
<name>W2FSW5_PHYNI</name>